<dbReference type="Pfam" id="PF01333">
    <property type="entry name" value="Apocytochr_F_C"/>
    <property type="match status" value="1"/>
</dbReference>
<comment type="subunit">
    <text evidence="15 17">The 4 large subunits of the cytochrome b6-f complex are cytochrome b6, subunit IV (17 kDa polypeptide, PetD), cytochrome f and the Rieske protein, while the 4 small subunits are PetG, PetL, PetM and PetN. The complex functions as a dimer.</text>
</comment>
<evidence type="ECO:0000259" key="19">
    <source>
        <dbReference type="Pfam" id="PF16639"/>
    </source>
</evidence>
<keyword evidence="9 17" id="KW-0732">Signal</keyword>
<keyword evidence="20" id="KW-0150">Chloroplast</keyword>
<evidence type="ECO:0000256" key="13">
    <source>
        <dbReference type="ARBA" id="ARBA00023078"/>
    </source>
</evidence>
<evidence type="ECO:0000256" key="2">
    <source>
        <dbReference type="ARBA" id="ARBA00008923"/>
    </source>
</evidence>
<evidence type="ECO:0000256" key="16">
    <source>
        <dbReference type="ARBA" id="ARBA00046266"/>
    </source>
</evidence>
<dbReference type="GO" id="GO:0009535">
    <property type="term" value="C:chloroplast thylakoid membrane"/>
    <property type="evidence" value="ECO:0007669"/>
    <property type="project" value="UniProtKB-SubCell"/>
</dbReference>
<evidence type="ECO:0000256" key="1">
    <source>
        <dbReference type="ARBA" id="ARBA00003068"/>
    </source>
</evidence>
<evidence type="ECO:0000256" key="6">
    <source>
        <dbReference type="ARBA" id="ARBA00022617"/>
    </source>
</evidence>
<feature type="domain" description="Cytochrome f large" evidence="19">
    <location>
        <begin position="27"/>
        <end position="181"/>
    </location>
</feature>
<reference evidence="20" key="1">
    <citation type="journal article" date="2019" name="Int. J. Mol. Sci.">
        <title>Characterization of the Chloroplast Genome of Trentepohlia odorata (Trentepohliales, Chlorophyta), and Discussion of its Taxonomy.</title>
        <authorList>
            <person name="Zhu H."/>
            <person name="Hu Y."/>
            <person name="Liu F."/>
            <person name="Hu Z."/>
            <person name="Liu G."/>
        </authorList>
    </citation>
    <scope>NUCLEOTIDE SEQUENCE</scope>
</reference>
<evidence type="ECO:0000313" key="20">
    <source>
        <dbReference type="EMBL" id="QCW57790.1"/>
    </source>
</evidence>
<dbReference type="Gene3D" id="2.40.50.100">
    <property type="match status" value="1"/>
</dbReference>
<dbReference type="AlphaFoldDB" id="A0A4Y5P3E4"/>
<keyword evidence="4 17" id="KW-0813">Transport</keyword>
<keyword evidence="5 17" id="KW-0602">Photosynthesis</keyword>
<organism evidence="20">
    <name type="scientific">Trentepohlia odorata</name>
    <dbReference type="NCBI Taxonomy" id="2576626"/>
    <lineage>
        <taxon>Eukaryota</taxon>
        <taxon>Viridiplantae</taxon>
        <taxon>Chlorophyta</taxon>
        <taxon>core chlorophytes</taxon>
        <taxon>Ulvophyceae</taxon>
        <taxon>TCBD clade</taxon>
        <taxon>Trentepohliales</taxon>
        <taxon>Trentepohliaceae</taxon>
        <taxon>Trentepohlia</taxon>
    </lineage>
</organism>
<dbReference type="PANTHER" id="PTHR33288:SF10">
    <property type="entry name" value="CYTOCHROME F"/>
    <property type="match status" value="1"/>
</dbReference>
<feature type="chain" id="PRO_5021522346" description="Cytochrome f" evidence="17">
    <location>
        <begin position="27"/>
        <end position="309"/>
    </location>
</feature>
<sequence precursor="true">MKKFWSSCSCIFLISLLFSSFKECKAFPIYAQQLYPNSPREATGRIVCANCHLASKPVEISVPQAVFPDTVFEAVIKIPYDKQIKQVLGNGKKGDLNVGAALILPSGFKLAPNERIPAEMKEKMGDLTFQNYSQDKENILVVGPVSKKYTEMIVPLLSPDPATNRNIHYLKYPIYVAGQRGRGQLSPDGSKTNNNQFTATHAGKISEIIQKKKYSLINIESNGEIQSEKIPAGPNLIVKEGDQIQIDQPLTNNPNVGGFGQTDAEIVLQSPARIIGLIFVFFILVLAQLGFVFKKKQFERVQLSSGLFN</sequence>
<evidence type="ECO:0000256" key="18">
    <source>
        <dbReference type="PIRSR" id="PIRSR602325-50"/>
    </source>
</evidence>
<evidence type="ECO:0000256" key="7">
    <source>
        <dbReference type="ARBA" id="ARBA00022692"/>
    </source>
</evidence>
<evidence type="ECO:0000256" key="15">
    <source>
        <dbReference type="ARBA" id="ARBA00025834"/>
    </source>
</evidence>
<geneLocation type="chloroplast" evidence="20"/>
<proteinExistence type="inferred from homology"/>
<dbReference type="Gene3D" id="2.60.40.830">
    <property type="entry name" value="Cytochrome f large domain"/>
    <property type="match status" value="1"/>
</dbReference>
<evidence type="ECO:0000256" key="17">
    <source>
        <dbReference type="HAMAP-Rule" id="MF_00610"/>
    </source>
</evidence>
<dbReference type="FunFam" id="2.60.40.830:FF:000001">
    <property type="entry name" value="Cytochrome f"/>
    <property type="match status" value="1"/>
</dbReference>
<dbReference type="HAMAP" id="MF_00610">
    <property type="entry name" value="Cytb6_f_cytF"/>
    <property type="match status" value="1"/>
</dbReference>
<evidence type="ECO:0000256" key="11">
    <source>
        <dbReference type="ARBA" id="ARBA00022989"/>
    </source>
</evidence>
<keyword evidence="14 17" id="KW-0472">Membrane</keyword>
<dbReference type="GO" id="GO:0015979">
    <property type="term" value="P:photosynthesis"/>
    <property type="evidence" value="ECO:0007669"/>
    <property type="project" value="UniProtKB-UniRule"/>
</dbReference>
<evidence type="ECO:0000256" key="14">
    <source>
        <dbReference type="ARBA" id="ARBA00023136"/>
    </source>
</evidence>
<feature type="binding site" description="covalent" evidence="17 18">
    <location>
        <position position="51"/>
    </location>
    <ligand>
        <name>heme</name>
        <dbReference type="ChEBI" id="CHEBI:30413"/>
    </ligand>
</feature>
<feature type="transmembrane region" description="Helical" evidence="17">
    <location>
        <begin position="274"/>
        <end position="293"/>
    </location>
</feature>
<name>A0A4Y5P3E4_9CHLO</name>
<dbReference type="RefSeq" id="YP_009667487.1">
    <property type="nucleotide sequence ID" value="NC_043776.1"/>
</dbReference>
<gene>
    <name evidence="17 20" type="primary">petA</name>
</gene>
<dbReference type="GO" id="GO:0005506">
    <property type="term" value="F:iron ion binding"/>
    <property type="evidence" value="ECO:0007669"/>
    <property type="project" value="InterPro"/>
</dbReference>
<keyword evidence="7 17" id="KW-0812">Transmembrane</keyword>
<dbReference type="InterPro" id="IPR024058">
    <property type="entry name" value="Cyt-f_TM"/>
</dbReference>
<comment type="subcellular location">
    <subcellularLocation>
        <location evidence="16">Plastid thylakoid membrane</location>
        <topology evidence="16">Single-pass membrane protein</topology>
    </subcellularLocation>
    <subcellularLocation>
        <location evidence="17">Plastid</location>
        <location evidence="17">Chloroplast thylakoid membrane</location>
        <topology evidence="17">Single-pass membrane protein</topology>
    </subcellularLocation>
</comment>
<keyword evidence="8 17" id="KW-0479">Metal-binding</keyword>
<dbReference type="InterPro" id="IPR036826">
    <property type="entry name" value="Cyt_f_lg_dom_sf"/>
</dbReference>
<accession>A0A4Y5P3E4</accession>
<evidence type="ECO:0000256" key="10">
    <source>
        <dbReference type="ARBA" id="ARBA00022982"/>
    </source>
</evidence>
<evidence type="ECO:0000256" key="8">
    <source>
        <dbReference type="ARBA" id="ARBA00022723"/>
    </source>
</evidence>
<dbReference type="GeneID" id="40872472"/>
<comment type="function">
    <text evidence="1 17">Component of the cytochrome b6-f complex, which mediates electron transfer between photosystem II (PSII) and photosystem I (PSI), cyclic electron flow around PSI, and state transitions.</text>
</comment>
<comment type="similarity">
    <text evidence="2 17">Belongs to the cytochrome f family.</text>
</comment>
<dbReference type="SUPFAM" id="SSF103431">
    <property type="entry name" value="Cytochrome f subunit of the cytochrome b6f complex, transmembrane anchor"/>
    <property type="match status" value="1"/>
</dbReference>
<feature type="binding site" description="axial binding residue" evidence="17 18">
    <location>
        <position position="52"/>
    </location>
    <ligand>
        <name>heme</name>
        <dbReference type="ChEBI" id="CHEBI:30413"/>
    </ligand>
    <ligandPart>
        <name>Fe</name>
        <dbReference type="ChEBI" id="CHEBI:18248"/>
    </ligandPart>
</feature>
<dbReference type="Pfam" id="PF16639">
    <property type="entry name" value="Apocytochr_F_N"/>
    <property type="match status" value="1"/>
</dbReference>
<feature type="signal peptide" evidence="17">
    <location>
        <begin position="1"/>
        <end position="26"/>
    </location>
</feature>
<dbReference type="PRINTS" id="PR00610">
    <property type="entry name" value="CYTOCHROMEF"/>
</dbReference>
<feature type="binding site" description="covalent" evidence="17 18">
    <location>
        <position position="48"/>
    </location>
    <ligand>
        <name>heme</name>
        <dbReference type="ChEBI" id="CHEBI:30413"/>
    </ligand>
</feature>
<dbReference type="EMBL" id="MK580484">
    <property type="protein sequence ID" value="QCW57790.1"/>
    <property type="molecule type" value="Genomic_DNA"/>
</dbReference>
<keyword evidence="6 17" id="KW-0349">Heme</keyword>
<dbReference type="GO" id="GO:0020037">
    <property type="term" value="F:heme binding"/>
    <property type="evidence" value="ECO:0007669"/>
    <property type="project" value="InterPro"/>
</dbReference>
<keyword evidence="12 17" id="KW-0408">Iron</keyword>
<evidence type="ECO:0000256" key="4">
    <source>
        <dbReference type="ARBA" id="ARBA00022448"/>
    </source>
</evidence>
<keyword evidence="11 17" id="KW-1133">Transmembrane helix</keyword>
<dbReference type="InterPro" id="IPR024094">
    <property type="entry name" value="Cyt_f_lg_dom"/>
</dbReference>
<dbReference type="SUPFAM" id="SSF49441">
    <property type="entry name" value="Cytochrome f, large domain"/>
    <property type="match status" value="1"/>
</dbReference>
<dbReference type="Gene3D" id="1.20.5.700">
    <property type="entry name" value="Single helix bin"/>
    <property type="match status" value="1"/>
</dbReference>
<evidence type="ECO:0000256" key="5">
    <source>
        <dbReference type="ARBA" id="ARBA00022531"/>
    </source>
</evidence>
<dbReference type="GO" id="GO:0009055">
    <property type="term" value="F:electron transfer activity"/>
    <property type="evidence" value="ECO:0007669"/>
    <property type="project" value="UniProtKB-UniRule"/>
</dbReference>
<dbReference type="PROSITE" id="PS51010">
    <property type="entry name" value="CYTF"/>
    <property type="match status" value="1"/>
</dbReference>
<feature type="binding site" description="axial binding residue" evidence="17 18">
    <location>
        <position position="27"/>
    </location>
    <ligand>
        <name>heme</name>
        <dbReference type="ChEBI" id="CHEBI:30413"/>
    </ligand>
    <ligandPart>
        <name>Fe</name>
        <dbReference type="ChEBI" id="CHEBI:18248"/>
    </ligandPart>
</feature>
<evidence type="ECO:0000256" key="12">
    <source>
        <dbReference type="ARBA" id="ARBA00023004"/>
    </source>
</evidence>
<comment type="cofactor">
    <cofactor evidence="17 18">
        <name>heme</name>
        <dbReference type="ChEBI" id="CHEBI:30413"/>
    </cofactor>
    <text evidence="17 18">Binds 1 heme group covalently.</text>
</comment>
<keyword evidence="13 17" id="KW-0793">Thylakoid</keyword>
<evidence type="ECO:0000256" key="9">
    <source>
        <dbReference type="ARBA" id="ARBA00022729"/>
    </source>
</evidence>
<evidence type="ECO:0000256" key="3">
    <source>
        <dbReference type="ARBA" id="ARBA00013528"/>
    </source>
</evidence>
<keyword evidence="20" id="KW-0934">Plastid</keyword>
<keyword evidence="10 17" id="KW-0249">Electron transport</keyword>
<dbReference type="PANTHER" id="PTHR33288">
    <property type="match status" value="1"/>
</dbReference>
<dbReference type="InterPro" id="IPR011054">
    <property type="entry name" value="Rudment_hybrid_motif"/>
</dbReference>
<protein>
    <recommendedName>
        <fullName evidence="3 17">Cytochrome f</fullName>
    </recommendedName>
</protein>
<dbReference type="SUPFAM" id="SSF51246">
    <property type="entry name" value="Rudiment single hybrid motif"/>
    <property type="match status" value="1"/>
</dbReference>
<dbReference type="InterPro" id="IPR002325">
    <property type="entry name" value="Cyt_f"/>
</dbReference>